<gene>
    <name evidence="1" type="ORF">MNBD_CHLOROFLEXI01-556</name>
</gene>
<sequence>LGVYTIQIYSDLESSVDWEQHLLHVYPVKIEMAAPIKSEKSMKHTTGHGEFAIDAQFFDLGDQTRIEYTIQLKGELERPLGMRLMPKRVVNRIAKSVTSGRIREIADGFIKISVAAFPTWEAQNQPVSK</sequence>
<proteinExistence type="predicted"/>
<reference evidence="1" key="1">
    <citation type="submission" date="2018-06" db="EMBL/GenBank/DDBJ databases">
        <authorList>
            <person name="Zhirakovskaya E."/>
        </authorList>
    </citation>
    <scope>NUCLEOTIDE SEQUENCE</scope>
</reference>
<evidence type="ECO:0000313" key="1">
    <source>
        <dbReference type="EMBL" id="VAW38852.1"/>
    </source>
</evidence>
<dbReference type="AlphaFoldDB" id="A0A3B0VIM8"/>
<dbReference type="EMBL" id="UOEU01000721">
    <property type="protein sequence ID" value="VAW38852.1"/>
    <property type="molecule type" value="Genomic_DNA"/>
</dbReference>
<feature type="non-terminal residue" evidence="1">
    <location>
        <position position="1"/>
    </location>
</feature>
<name>A0A3B0VIM8_9ZZZZ</name>
<accession>A0A3B0VIM8</accession>
<organism evidence="1">
    <name type="scientific">hydrothermal vent metagenome</name>
    <dbReference type="NCBI Taxonomy" id="652676"/>
    <lineage>
        <taxon>unclassified sequences</taxon>
        <taxon>metagenomes</taxon>
        <taxon>ecological metagenomes</taxon>
    </lineage>
</organism>
<protein>
    <submittedName>
        <fullName evidence="1">Uncharacterized protein</fullName>
    </submittedName>
</protein>